<accession>A0A1H3ESQ4</accession>
<protein>
    <recommendedName>
        <fullName evidence="3">Outer membrane lipoprotein-sorting protein</fullName>
    </recommendedName>
</protein>
<dbReference type="InterPro" id="IPR045444">
    <property type="entry name" value="DUF6503"/>
</dbReference>
<proteinExistence type="predicted"/>
<dbReference type="EMBL" id="FNOV01000003">
    <property type="protein sequence ID" value="SDX81118.1"/>
    <property type="molecule type" value="Genomic_DNA"/>
</dbReference>
<gene>
    <name evidence="1" type="ORF">SAMN04488069_103265</name>
</gene>
<evidence type="ECO:0000313" key="1">
    <source>
        <dbReference type="EMBL" id="SDX81118.1"/>
    </source>
</evidence>
<dbReference type="AlphaFoldDB" id="A0A1H3ESQ4"/>
<dbReference type="RefSeq" id="WP_092738577.1">
    <property type="nucleotide sequence ID" value="NZ_FNOV01000003.1"/>
</dbReference>
<organism evidence="1 2">
    <name type="scientific">Hymenobacter psychrophilus</name>
    <dbReference type="NCBI Taxonomy" id="651662"/>
    <lineage>
        <taxon>Bacteria</taxon>
        <taxon>Pseudomonadati</taxon>
        <taxon>Bacteroidota</taxon>
        <taxon>Cytophagia</taxon>
        <taxon>Cytophagales</taxon>
        <taxon>Hymenobacteraceae</taxon>
        <taxon>Hymenobacter</taxon>
    </lineage>
</organism>
<dbReference type="OrthoDB" id="282859at2"/>
<evidence type="ECO:0000313" key="2">
    <source>
        <dbReference type="Proteomes" id="UP000199249"/>
    </source>
</evidence>
<reference evidence="2" key="1">
    <citation type="submission" date="2016-10" db="EMBL/GenBank/DDBJ databases">
        <authorList>
            <person name="Varghese N."/>
            <person name="Submissions S."/>
        </authorList>
    </citation>
    <scope>NUCLEOTIDE SEQUENCE [LARGE SCALE GENOMIC DNA]</scope>
    <source>
        <strain evidence="2">CGMCC 1.8975</strain>
    </source>
</reference>
<name>A0A1H3ESQ4_9BACT</name>
<evidence type="ECO:0008006" key="3">
    <source>
        <dbReference type="Google" id="ProtNLM"/>
    </source>
</evidence>
<keyword evidence="2" id="KW-1185">Reference proteome</keyword>
<dbReference type="STRING" id="651662.SAMN04488069_103265"/>
<sequence length="271" mass="30284">MKNSFYFSLAALLVVSCTSNPEQQAGVPAATATVAAASRELPELLQQALTAHGGLAAWQQFGTMEYRLKTTLGALRDEKHLIDLRTRQVRIEAPDYQIGMDGQQVWVSPSKAAFGEMSPRFYHNLFFYFFSIPFVLADEGTVYEDLGTRTIAGKDYRALKVSYETGRGDSSGDEYIAHFDPQTHRLELLLYTVTYFEPGKEASYNALLYSDWQEVNGLLLPQKMEGHKFANNEIGDLRYQADFSNVRLDRAPPAASRFAMPQGAIIDSVAK</sequence>
<dbReference type="Pfam" id="PF20113">
    <property type="entry name" value="DUF6503"/>
    <property type="match status" value="1"/>
</dbReference>
<dbReference type="PROSITE" id="PS51257">
    <property type="entry name" value="PROKAR_LIPOPROTEIN"/>
    <property type="match status" value="1"/>
</dbReference>
<dbReference type="Proteomes" id="UP000199249">
    <property type="component" value="Unassembled WGS sequence"/>
</dbReference>